<dbReference type="EMBL" id="JABMOJ010000456">
    <property type="protein sequence ID" value="NQV66088.1"/>
    <property type="molecule type" value="Genomic_DNA"/>
</dbReference>
<evidence type="ECO:0000313" key="7">
    <source>
        <dbReference type="EMBL" id="NQV66088.1"/>
    </source>
</evidence>
<proteinExistence type="inferred from homology"/>
<dbReference type="GO" id="GO:0015562">
    <property type="term" value="F:efflux transmembrane transporter activity"/>
    <property type="evidence" value="ECO:0007669"/>
    <property type="project" value="TreeGrafter"/>
</dbReference>
<dbReference type="InterPro" id="IPR058624">
    <property type="entry name" value="MdtA-like_HH"/>
</dbReference>
<accession>A0A973A9S5</accession>
<name>A0A973A9S5_9GAMM</name>
<dbReference type="Pfam" id="PF25876">
    <property type="entry name" value="HH_MFP_RND"/>
    <property type="match status" value="1"/>
</dbReference>
<protein>
    <submittedName>
        <fullName evidence="7">Efflux RND transporter periplasmic adaptor subunit</fullName>
    </submittedName>
</protein>
<dbReference type="SUPFAM" id="SSF111369">
    <property type="entry name" value="HlyD-like secretion proteins"/>
    <property type="match status" value="1"/>
</dbReference>
<dbReference type="Pfam" id="PF25917">
    <property type="entry name" value="BSH_RND"/>
    <property type="match status" value="1"/>
</dbReference>
<evidence type="ECO:0000256" key="3">
    <source>
        <dbReference type="ARBA" id="ARBA00022448"/>
    </source>
</evidence>
<dbReference type="NCBIfam" id="TIGR01730">
    <property type="entry name" value="RND_mfp"/>
    <property type="match status" value="1"/>
</dbReference>
<comment type="caution">
    <text evidence="7">The sequence shown here is derived from an EMBL/GenBank/DDBJ whole genome shotgun (WGS) entry which is preliminary data.</text>
</comment>
<dbReference type="InterPro" id="IPR058627">
    <property type="entry name" value="MdtA-like_C"/>
</dbReference>
<sequence length="387" mass="42134">MKRLILPIVILVFGVGLAVVLLATGPKLTSKPTEVLAPLVRTLPIAMQTVNLSALTHGTVAPRTESELIPEVDGRVIHVNPNLVSGGFFRAGEELLRIEPLDYELALEQARAGLARADSDLTNARKGADRQDDLVKRQLTSAAQQDDASNRLRISEATQRQARALLSRAERDLMRTRILAPYDGRVRSEKVDIGQFVKRGSPVATIYATDYAEVRLPIHDEELAFLNLPLGPIPAAANASPAVTLTARFAGAEHQWLGQVVRTEGELDPKTRMINVVAQVNNPYETAGNRPPLAVGLFVDAEIHGKSASNIVIIPRAALRANNQVLIVDANNQLRHRDVQILRQVNEDIYISAGLIDGERLCISTLDNALEGMTVRTIDTNNPANPS</sequence>
<dbReference type="PANTHER" id="PTHR30469:SF12">
    <property type="entry name" value="MULTIDRUG RESISTANCE PROTEIN MDTA"/>
    <property type="match status" value="1"/>
</dbReference>
<dbReference type="PANTHER" id="PTHR30469">
    <property type="entry name" value="MULTIDRUG RESISTANCE PROTEIN MDTA"/>
    <property type="match status" value="1"/>
</dbReference>
<comment type="subcellular location">
    <subcellularLocation>
        <location evidence="1">Cell envelope</location>
    </subcellularLocation>
</comment>
<gene>
    <name evidence="7" type="ORF">HQ497_12070</name>
</gene>
<evidence type="ECO:0000256" key="1">
    <source>
        <dbReference type="ARBA" id="ARBA00004196"/>
    </source>
</evidence>
<dbReference type="Gene3D" id="2.40.30.170">
    <property type="match status" value="1"/>
</dbReference>
<organism evidence="7 8">
    <name type="scientific">SAR86 cluster bacterium</name>
    <dbReference type="NCBI Taxonomy" id="2030880"/>
    <lineage>
        <taxon>Bacteria</taxon>
        <taxon>Pseudomonadati</taxon>
        <taxon>Pseudomonadota</taxon>
        <taxon>Gammaproteobacteria</taxon>
        <taxon>SAR86 cluster</taxon>
    </lineage>
</organism>
<dbReference type="Gene3D" id="2.40.420.20">
    <property type="match status" value="1"/>
</dbReference>
<dbReference type="InterPro" id="IPR006143">
    <property type="entry name" value="RND_pump_MFP"/>
</dbReference>
<evidence type="ECO:0000256" key="2">
    <source>
        <dbReference type="ARBA" id="ARBA00009477"/>
    </source>
</evidence>
<dbReference type="InterPro" id="IPR058625">
    <property type="entry name" value="MdtA-like_BSH"/>
</dbReference>
<dbReference type="Gene3D" id="1.10.287.470">
    <property type="entry name" value="Helix hairpin bin"/>
    <property type="match status" value="1"/>
</dbReference>
<evidence type="ECO:0000259" key="5">
    <source>
        <dbReference type="Pfam" id="PF25917"/>
    </source>
</evidence>
<feature type="domain" description="Multidrug resistance protein MdtA-like alpha-helical hairpin" evidence="4">
    <location>
        <begin position="107"/>
        <end position="174"/>
    </location>
</feature>
<dbReference type="GO" id="GO:1990281">
    <property type="term" value="C:efflux pump complex"/>
    <property type="evidence" value="ECO:0007669"/>
    <property type="project" value="TreeGrafter"/>
</dbReference>
<keyword evidence="3" id="KW-0813">Transport</keyword>
<comment type="similarity">
    <text evidence="2">Belongs to the membrane fusion protein (MFP) (TC 8.A.1) family.</text>
</comment>
<feature type="domain" description="Multidrug resistance protein MdtA-like C-terminal permuted SH3" evidence="6">
    <location>
        <begin position="310"/>
        <end position="367"/>
    </location>
</feature>
<dbReference type="Gene3D" id="2.40.50.100">
    <property type="match status" value="1"/>
</dbReference>
<dbReference type="AlphaFoldDB" id="A0A973A9S5"/>
<reference evidence="7" key="1">
    <citation type="submission" date="2020-05" db="EMBL/GenBank/DDBJ databases">
        <title>Sulfur intermediates as new biogeochemical hubs in an aquatic model microbial ecosystem.</title>
        <authorList>
            <person name="Vigneron A."/>
        </authorList>
    </citation>
    <scope>NUCLEOTIDE SEQUENCE</scope>
    <source>
        <strain evidence="7">Bin.250</strain>
    </source>
</reference>
<dbReference type="Proteomes" id="UP000754644">
    <property type="component" value="Unassembled WGS sequence"/>
</dbReference>
<dbReference type="Pfam" id="PF25967">
    <property type="entry name" value="RND-MFP_C"/>
    <property type="match status" value="1"/>
</dbReference>
<evidence type="ECO:0000259" key="6">
    <source>
        <dbReference type="Pfam" id="PF25967"/>
    </source>
</evidence>
<evidence type="ECO:0000259" key="4">
    <source>
        <dbReference type="Pfam" id="PF25876"/>
    </source>
</evidence>
<evidence type="ECO:0000313" key="8">
    <source>
        <dbReference type="Proteomes" id="UP000754644"/>
    </source>
</evidence>
<feature type="domain" description="Multidrug resistance protein MdtA-like barrel-sandwich hybrid" evidence="5">
    <location>
        <begin position="67"/>
        <end position="206"/>
    </location>
</feature>